<sequence length="94" mass="10091">MTKSGILRICSIACYKVFKRQPFLSKSCSNGSTTDLKVTASLRVASKPRRAPTIMSCFWRRPCSNEVKINADAARGNPGKGDVGVVGGGLALMR</sequence>
<dbReference type="Proteomes" id="UP000541444">
    <property type="component" value="Unassembled WGS sequence"/>
</dbReference>
<dbReference type="OrthoDB" id="10027013at2759"/>
<dbReference type="AlphaFoldDB" id="A0A7J7LQJ2"/>
<keyword evidence="2" id="KW-1185">Reference proteome</keyword>
<protein>
    <submittedName>
        <fullName evidence="1">Uncharacterized protein</fullName>
    </submittedName>
</protein>
<proteinExistence type="predicted"/>
<reference evidence="1 2" key="1">
    <citation type="journal article" date="2020" name="IScience">
        <title>Genome Sequencing of the Endangered Kingdonia uniflora (Circaeasteraceae, Ranunculales) Reveals Potential Mechanisms of Evolutionary Specialization.</title>
        <authorList>
            <person name="Sun Y."/>
            <person name="Deng T."/>
            <person name="Zhang A."/>
            <person name="Moore M.J."/>
            <person name="Landis J.B."/>
            <person name="Lin N."/>
            <person name="Zhang H."/>
            <person name="Zhang X."/>
            <person name="Huang J."/>
            <person name="Zhang X."/>
            <person name="Sun H."/>
            <person name="Wang H."/>
        </authorList>
    </citation>
    <scope>NUCLEOTIDE SEQUENCE [LARGE SCALE GENOMIC DNA]</scope>
    <source>
        <strain evidence="1">TB1705</strain>
        <tissue evidence="1">Leaf</tissue>
    </source>
</reference>
<evidence type="ECO:0000313" key="2">
    <source>
        <dbReference type="Proteomes" id="UP000541444"/>
    </source>
</evidence>
<dbReference type="EMBL" id="JACGCM010002109">
    <property type="protein sequence ID" value="KAF6144820.1"/>
    <property type="molecule type" value="Genomic_DNA"/>
</dbReference>
<name>A0A7J7LQJ2_9MAGN</name>
<accession>A0A7J7LQJ2</accession>
<gene>
    <name evidence="1" type="ORF">GIB67_038919</name>
</gene>
<evidence type="ECO:0000313" key="1">
    <source>
        <dbReference type="EMBL" id="KAF6144820.1"/>
    </source>
</evidence>
<organism evidence="1 2">
    <name type="scientific">Kingdonia uniflora</name>
    <dbReference type="NCBI Taxonomy" id="39325"/>
    <lineage>
        <taxon>Eukaryota</taxon>
        <taxon>Viridiplantae</taxon>
        <taxon>Streptophyta</taxon>
        <taxon>Embryophyta</taxon>
        <taxon>Tracheophyta</taxon>
        <taxon>Spermatophyta</taxon>
        <taxon>Magnoliopsida</taxon>
        <taxon>Ranunculales</taxon>
        <taxon>Circaeasteraceae</taxon>
        <taxon>Kingdonia</taxon>
    </lineage>
</organism>
<comment type="caution">
    <text evidence="1">The sequence shown here is derived from an EMBL/GenBank/DDBJ whole genome shotgun (WGS) entry which is preliminary data.</text>
</comment>